<proteinExistence type="predicted"/>
<dbReference type="EMBL" id="MWDB01000002">
    <property type="protein sequence ID" value="OQB42481.1"/>
    <property type="molecule type" value="Genomic_DNA"/>
</dbReference>
<dbReference type="PROSITE" id="PS51196">
    <property type="entry name" value="SECA_MOTOR_DEAD"/>
    <property type="match status" value="1"/>
</dbReference>
<organism evidence="2">
    <name type="scientific">candidate division CPR1 bacterium ADurb.Bin160</name>
    <dbReference type="NCBI Taxonomy" id="1852826"/>
    <lineage>
        <taxon>Bacteria</taxon>
        <taxon>candidate division CPR1</taxon>
    </lineage>
</organism>
<dbReference type="Pfam" id="PF07517">
    <property type="entry name" value="SecA_DEAD"/>
    <property type="match status" value="1"/>
</dbReference>
<dbReference type="Proteomes" id="UP000485621">
    <property type="component" value="Unassembled WGS sequence"/>
</dbReference>
<dbReference type="AlphaFoldDB" id="A0A1V5ZQZ8"/>
<dbReference type="GO" id="GO:0005524">
    <property type="term" value="F:ATP binding"/>
    <property type="evidence" value="ECO:0007669"/>
    <property type="project" value="InterPro"/>
</dbReference>
<reference evidence="2" key="1">
    <citation type="submission" date="2017-02" db="EMBL/GenBank/DDBJ databases">
        <title>Delving into the versatile metabolic prowess of the omnipresent phylum Bacteroidetes.</title>
        <authorList>
            <person name="Nobu M.K."/>
            <person name="Mei R."/>
            <person name="Narihiro T."/>
            <person name="Kuroda K."/>
            <person name="Liu W.-T."/>
        </authorList>
    </citation>
    <scope>NUCLEOTIDE SEQUENCE</scope>
    <source>
        <strain evidence="2">ADurb.Bin160</strain>
    </source>
</reference>
<sequence>MVEIKRESQTMATITYQNFFKQFGKLSGMTGTAVTE</sequence>
<gene>
    <name evidence="2" type="ORF">BWY04_00181</name>
</gene>
<dbReference type="InterPro" id="IPR014018">
    <property type="entry name" value="SecA_motor_DEAD"/>
</dbReference>
<evidence type="ECO:0000259" key="1">
    <source>
        <dbReference type="PROSITE" id="PS51196"/>
    </source>
</evidence>
<dbReference type="GO" id="GO:0016020">
    <property type="term" value="C:membrane"/>
    <property type="evidence" value="ECO:0007669"/>
    <property type="project" value="InterPro"/>
</dbReference>
<protein>
    <submittedName>
        <fullName evidence="2">Preprotein translocase subunit SecA</fullName>
    </submittedName>
</protein>
<dbReference type="InterPro" id="IPR027417">
    <property type="entry name" value="P-loop_NTPase"/>
</dbReference>
<evidence type="ECO:0000313" key="2">
    <source>
        <dbReference type="EMBL" id="OQB42481.1"/>
    </source>
</evidence>
<accession>A0A1V5ZQZ8</accession>
<dbReference type="Gene3D" id="3.40.50.300">
    <property type="entry name" value="P-loop containing nucleotide triphosphate hydrolases"/>
    <property type="match status" value="1"/>
</dbReference>
<dbReference type="InterPro" id="IPR011115">
    <property type="entry name" value="SecA_DEAD"/>
</dbReference>
<feature type="domain" description="SecA family profile" evidence="1">
    <location>
        <begin position="1"/>
        <end position="36"/>
    </location>
</feature>
<dbReference type="GO" id="GO:0017038">
    <property type="term" value="P:protein import"/>
    <property type="evidence" value="ECO:0007669"/>
    <property type="project" value="InterPro"/>
</dbReference>
<name>A0A1V5ZQZ8_9BACT</name>
<comment type="caution">
    <text evidence="2">The sequence shown here is derived from an EMBL/GenBank/DDBJ whole genome shotgun (WGS) entry which is preliminary data.</text>
</comment>